<dbReference type="CDD" id="cd22363">
    <property type="entry name" value="tRNA-intron_lyase_C"/>
    <property type="match status" value="1"/>
</dbReference>
<sequence length="613" mass="68410">MSTLPAANGQSPPKETTTTQPKDRPAKPKKKGCSFAQIHSKPLPLEIHPLPAFHPSNPISLLRIAYTWISHLLYPPTSHAEEPYVGYFSLETRSVHVTDPKHVRALWEMGFFGKGTLSRSEPSWLEREKARVMSEMRGSRGRKAAEDATIARREERRLFKLERARAEREKIERQRLAERGELEAEDVDVKEEDVAESEVQAQAEDETLAEDQKTDAVSEPLHEKTPADLEKDDAKKANEIIEAQEIPEPNIDNQEHLQLTLEEAFFLSYALGVLTILPPQSPPTSTKPPPSVYTATTLLSLFAQHSTFPPSTCHPAPDDPFLLSYITYHHFRSLGWVVRPGVKFGADYLLYNRGPVFSHAEFAVLVMPSYSHRYWNSPGGRGQRRVQGEKDWWWLHCVNRVQGQVKKTLVLAYVEVPSPFEVDWEGGVGEVFGRYKLIVEMAEPSVIPKVGGDGFAISQNTTFSGVLCDAHALLVIDVLWGAIILYLLFAHFVRSISDIYSPAASKKVLLFALLGGVGAVTVALSTVRAGCSPRPWYESAIQVVFAVVGAIRTQIIVWADYTKTLEKEKQQQQQQQPAVELAPLPPHHPPSGSEPSPSEAFGTVRRRQPTSSS</sequence>
<dbReference type="RefSeq" id="XP_064654904.1">
    <property type="nucleotide sequence ID" value="XM_064807088.1"/>
</dbReference>
<comment type="similarity">
    <text evidence="1">Belongs to the tRNA-intron endonuclease family.</text>
</comment>
<proteinExistence type="inferred from homology"/>
<evidence type="ECO:0000313" key="8">
    <source>
        <dbReference type="Proteomes" id="UP001337655"/>
    </source>
</evidence>
<evidence type="ECO:0000259" key="6">
    <source>
        <dbReference type="Pfam" id="PF01974"/>
    </source>
</evidence>
<organism evidence="7 8">
    <name type="scientific">Saxophila tyrrhenica</name>
    <dbReference type="NCBI Taxonomy" id="1690608"/>
    <lineage>
        <taxon>Eukaryota</taxon>
        <taxon>Fungi</taxon>
        <taxon>Dikarya</taxon>
        <taxon>Ascomycota</taxon>
        <taxon>Pezizomycotina</taxon>
        <taxon>Dothideomycetes</taxon>
        <taxon>Dothideomycetidae</taxon>
        <taxon>Mycosphaerellales</taxon>
        <taxon>Extremaceae</taxon>
        <taxon>Saxophila</taxon>
    </lineage>
</organism>
<keyword evidence="7" id="KW-0456">Lyase</keyword>
<feature type="compositionally biased region" description="Basic and acidic residues" evidence="4">
    <location>
        <begin position="210"/>
        <end position="228"/>
    </location>
</feature>
<feature type="compositionally biased region" description="Low complexity" evidence="4">
    <location>
        <begin position="590"/>
        <end position="600"/>
    </location>
</feature>
<feature type="region of interest" description="Disordered" evidence="4">
    <location>
        <begin position="183"/>
        <end position="228"/>
    </location>
</feature>
<keyword evidence="7" id="KW-0255">Endonuclease</keyword>
<dbReference type="EC" id="4.6.1.16" evidence="2"/>
<feature type="region of interest" description="Disordered" evidence="4">
    <location>
        <begin position="568"/>
        <end position="613"/>
    </location>
</feature>
<protein>
    <recommendedName>
        <fullName evidence="2">tRNA-intron lyase</fullName>
        <ecNumber evidence="2">4.6.1.16</ecNumber>
    </recommendedName>
</protein>
<dbReference type="FunFam" id="3.40.1350.10:FF:000007">
    <property type="entry name" value="tRNA-splicing endonuclease subunit Sen2"/>
    <property type="match status" value="1"/>
</dbReference>
<accession>A0AAV9NYD5</accession>
<dbReference type="EMBL" id="JAVRRT010000019">
    <property type="protein sequence ID" value="KAK5164656.1"/>
    <property type="molecule type" value="Genomic_DNA"/>
</dbReference>
<evidence type="ECO:0000313" key="7">
    <source>
        <dbReference type="EMBL" id="KAK5164656.1"/>
    </source>
</evidence>
<feature type="compositionally biased region" description="Basic residues" evidence="4">
    <location>
        <begin position="604"/>
        <end position="613"/>
    </location>
</feature>
<evidence type="ECO:0000256" key="3">
    <source>
        <dbReference type="ARBA" id="ARBA00034031"/>
    </source>
</evidence>
<feature type="compositionally biased region" description="Low complexity" evidence="4">
    <location>
        <begin position="571"/>
        <end position="582"/>
    </location>
</feature>
<dbReference type="SUPFAM" id="SSF53032">
    <property type="entry name" value="tRNA-intron endonuclease catalytic domain-like"/>
    <property type="match status" value="1"/>
</dbReference>
<keyword evidence="8" id="KW-1185">Reference proteome</keyword>
<name>A0AAV9NYD5_9PEZI</name>
<comment type="catalytic activity">
    <reaction evidence="3">
        <text>pretRNA = a 3'-half-tRNA molecule with a 5'-OH end + a 5'-half-tRNA molecule with a 2',3'-cyclic phosphate end + an intron with a 2',3'-cyclic phosphate and a 5'-hydroxyl terminus.</text>
        <dbReference type="EC" id="4.6.1.16"/>
    </reaction>
</comment>
<dbReference type="GO" id="GO:0003676">
    <property type="term" value="F:nucleic acid binding"/>
    <property type="evidence" value="ECO:0007669"/>
    <property type="project" value="InterPro"/>
</dbReference>
<dbReference type="PANTHER" id="PTHR21227">
    <property type="entry name" value="TRNA-SPLICING ENDONUCLEASE SUBUNIT SEN2"/>
    <property type="match status" value="1"/>
</dbReference>
<comment type="caution">
    <text evidence="7">The sequence shown here is derived from an EMBL/GenBank/DDBJ whole genome shotgun (WGS) entry which is preliminary data.</text>
</comment>
<dbReference type="GeneID" id="89931192"/>
<feature type="transmembrane region" description="Helical" evidence="5">
    <location>
        <begin position="472"/>
        <end position="496"/>
    </location>
</feature>
<dbReference type="InterPro" id="IPR036167">
    <property type="entry name" value="tRNA_intron_Endo_cat-like_sf"/>
</dbReference>
<dbReference type="GO" id="GO:0000213">
    <property type="term" value="F:tRNA-intron lyase activity"/>
    <property type="evidence" value="ECO:0007669"/>
    <property type="project" value="UniProtKB-EC"/>
</dbReference>
<dbReference type="GO" id="GO:0000379">
    <property type="term" value="P:tRNA-type intron splice site recognition and cleavage"/>
    <property type="evidence" value="ECO:0007669"/>
    <property type="project" value="TreeGrafter"/>
</dbReference>
<dbReference type="InterPro" id="IPR011856">
    <property type="entry name" value="tRNA_endonuc-like_dom_sf"/>
</dbReference>
<feature type="transmembrane region" description="Helical" evidence="5">
    <location>
        <begin position="508"/>
        <end position="527"/>
    </location>
</feature>
<evidence type="ECO:0000256" key="4">
    <source>
        <dbReference type="SAM" id="MobiDB-lite"/>
    </source>
</evidence>
<dbReference type="GO" id="GO:0000214">
    <property type="term" value="C:tRNA-intron endonuclease complex"/>
    <property type="evidence" value="ECO:0007669"/>
    <property type="project" value="TreeGrafter"/>
</dbReference>
<reference evidence="7 8" key="1">
    <citation type="submission" date="2023-08" db="EMBL/GenBank/DDBJ databases">
        <title>Black Yeasts Isolated from many extreme environments.</title>
        <authorList>
            <person name="Coleine C."/>
            <person name="Stajich J.E."/>
            <person name="Selbmann L."/>
        </authorList>
    </citation>
    <scope>NUCLEOTIDE SEQUENCE [LARGE SCALE GENOMIC DNA]</scope>
    <source>
        <strain evidence="7 8">CCFEE 5935</strain>
    </source>
</reference>
<dbReference type="Gene3D" id="3.40.1350.10">
    <property type="match status" value="1"/>
</dbReference>
<feature type="domain" description="tRNA intron endonuclease catalytic" evidence="6">
    <location>
        <begin position="321"/>
        <end position="415"/>
    </location>
</feature>
<keyword evidence="7" id="KW-0378">Hydrolase</keyword>
<dbReference type="InterPro" id="IPR006677">
    <property type="entry name" value="tRNA_intron_Endonuc_cat-like"/>
</dbReference>
<evidence type="ECO:0000256" key="1">
    <source>
        <dbReference type="ARBA" id="ARBA00008078"/>
    </source>
</evidence>
<evidence type="ECO:0000256" key="5">
    <source>
        <dbReference type="SAM" id="Phobius"/>
    </source>
</evidence>
<dbReference type="Proteomes" id="UP001337655">
    <property type="component" value="Unassembled WGS sequence"/>
</dbReference>
<feature type="transmembrane region" description="Helical" evidence="5">
    <location>
        <begin position="539"/>
        <end position="559"/>
    </location>
</feature>
<dbReference type="AlphaFoldDB" id="A0AAV9NYD5"/>
<dbReference type="Pfam" id="PF01974">
    <property type="entry name" value="tRNA_int_endo"/>
    <property type="match status" value="1"/>
</dbReference>
<feature type="compositionally biased region" description="Polar residues" evidence="4">
    <location>
        <begin position="1"/>
        <end position="20"/>
    </location>
</feature>
<keyword evidence="5" id="KW-0472">Membrane</keyword>
<gene>
    <name evidence="7" type="primary">SEN2</name>
    <name evidence="7" type="ORF">LTR77_009862</name>
</gene>
<keyword evidence="5" id="KW-0812">Transmembrane</keyword>
<feature type="compositionally biased region" description="Acidic residues" evidence="4">
    <location>
        <begin position="183"/>
        <end position="196"/>
    </location>
</feature>
<keyword evidence="7" id="KW-0540">Nuclease</keyword>
<keyword evidence="5" id="KW-1133">Transmembrane helix</keyword>
<dbReference type="GO" id="GO:0005737">
    <property type="term" value="C:cytoplasm"/>
    <property type="evidence" value="ECO:0007669"/>
    <property type="project" value="TreeGrafter"/>
</dbReference>
<dbReference type="InterPro" id="IPR006676">
    <property type="entry name" value="tRNA_splic"/>
</dbReference>
<evidence type="ECO:0000256" key="2">
    <source>
        <dbReference type="ARBA" id="ARBA00012573"/>
    </source>
</evidence>
<feature type="region of interest" description="Disordered" evidence="4">
    <location>
        <begin position="1"/>
        <end position="32"/>
    </location>
</feature>
<dbReference type="PANTHER" id="PTHR21227:SF0">
    <property type="entry name" value="TRNA-SPLICING ENDONUCLEASE SUBUNIT SEN2"/>
    <property type="match status" value="1"/>
</dbReference>